<accession>A0A5E4QEH3</accession>
<dbReference type="InterPro" id="IPR000326">
    <property type="entry name" value="PAP2/HPO"/>
</dbReference>
<organism evidence="3 4">
    <name type="scientific">Leptidea sinapis</name>
    <dbReference type="NCBI Taxonomy" id="189913"/>
    <lineage>
        <taxon>Eukaryota</taxon>
        <taxon>Metazoa</taxon>
        <taxon>Ecdysozoa</taxon>
        <taxon>Arthropoda</taxon>
        <taxon>Hexapoda</taxon>
        <taxon>Insecta</taxon>
        <taxon>Pterygota</taxon>
        <taxon>Neoptera</taxon>
        <taxon>Endopterygota</taxon>
        <taxon>Lepidoptera</taxon>
        <taxon>Glossata</taxon>
        <taxon>Ditrysia</taxon>
        <taxon>Papilionoidea</taxon>
        <taxon>Pieridae</taxon>
        <taxon>Dismorphiinae</taxon>
        <taxon>Leptidea</taxon>
    </lineage>
</organism>
<name>A0A5E4QEH3_9NEOP</name>
<evidence type="ECO:0000313" key="3">
    <source>
        <dbReference type="EMBL" id="VVC96678.1"/>
    </source>
</evidence>
<sequence length="60" mass="6840">MLSWFTMLSRVSDFKHHWSDVLAGHLMGLAFAVLVWLIDLFVTLVSLNDSCDFDARALRA</sequence>
<dbReference type="Gene3D" id="1.20.144.10">
    <property type="entry name" value="Phosphatidic acid phosphatase type 2/haloperoxidase"/>
    <property type="match status" value="1"/>
</dbReference>
<evidence type="ECO:0000256" key="1">
    <source>
        <dbReference type="SAM" id="Phobius"/>
    </source>
</evidence>
<feature type="transmembrane region" description="Helical" evidence="1">
    <location>
        <begin position="21"/>
        <end position="38"/>
    </location>
</feature>
<gene>
    <name evidence="3" type="ORF">LSINAPIS_LOCUS8128</name>
</gene>
<dbReference type="Proteomes" id="UP000324832">
    <property type="component" value="Unassembled WGS sequence"/>
</dbReference>
<reference evidence="3 4" key="1">
    <citation type="submission" date="2017-07" db="EMBL/GenBank/DDBJ databases">
        <authorList>
            <person name="Talla V."/>
            <person name="Backstrom N."/>
        </authorList>
    </citation>
    <scope>NUCLEOTIDE SEQUENCE [LARGE SCALE GENOMIC DNA]</scope>
</reference>
<keyword evidence="1" id="KW-0472">Membrane</keyword>
<dbReference type="EMBL" id="FZQP02002835">
    <property type="protein sequence ID" value="VVC96678.1"/>
    <property type="molecule type" value="Genomic_DNA"/>
</dbReference>
<evidence type="ECO:0000259" key="2">
    <source>
        <dbReference type="Pfam" id="PF01569"/>
    </source>
</evidence>
<dbReference type="InterPro" id="IPR036938">
    <property type="entry name" value="PAP2/HPO_sf"/>
</dbReference>
<proteinExistence type="predicted"/>
<dbReference type="AlphaFoldDB" id="A0A5E4QEH3"/>
<dbReference type="SUPFAM" id="SSF48317">
    <property type="entry name" value="Acid phosphatase/Vanadium-dependent haloperoxidase"/>
    <property type="match status" value="1"/>
</dbReference>
<protein>
    <recommendedName>
        <fullName evidence="2">Phosphatidic acid phosphatase type 2/haloperoxidase domain-containing protein</fullName>
    </recommendedName>
</protein>
<keyword evidence="1" id="KW-1133">Transmembrane helix</keyword>
<dbReference type="Pfam" id="PF01569">
    <property type="entry name" value="PAP2"/>
    <property type="match status" value="1"/>
</dbReference>
<keyword evidence="4" id="KW-1185">Reference proteome</keyword>
<keyword evidence="1" id="KW-0812">Transmembrane</keyword>
<feature type="domain" description="Phosphatidic acid phosphatase type 2/haloperoxidase" evidence="2">
    <location>
        <begin position="2"/>
        <end position="38"/>
    </location>
</feature>
<evidence type="ECO:0000313" key="4">
    <source>
        <dbReference type="Proteomes" id="UP000324832"/>
    </source>
</evidence>